<reference evidence="3" key="1">
    <citation type="journal article" date="2013" name="Ind. Biotechnol.">
        <title>Comparative genomics analysis of Trichoderma reesei strains.</title>
        <authorList>
            <person name="Koike H."/>
            <person name="Aerts A."/>
            <person name="LaButti K."/>
            <person name="Grigoriev I.V."/>
            <person name="Baker S.E."/>
        </authorList>
    </citation>
    <scope>NUCLEOTIDE SEQUENCE [LARGE SCALE GENOMIC DNA]</scope>
    <source>
        <strain evidence="3">ATCC 56765 / BCRC 32924 / NRRL 11460 / Rut C-30</strain>
    </source>
</reference>
<evidence type="ECO:0000259" key="1">
    <source>
        <dbReference type="Pfam" id="PF06985"/>
    </source>
</evidence>
<dbReference type="AlphaFoldDB" id="A0A024S0L1"/>
<evidence type="ECO:0000313" key="2">
    <source>
        <dbReference type="EMBL" id="ETR98657.1"/>
    </source>
</evidence>
<dbReference type="Proteomes" id="UP000024376">
    <property type="component" value="Unassembled WGS sequence"/>
</dbReference>
<sequence>MPTLEILDYKRRDKKSYEFGVLRSKPNVDTSTGEFTINSSWVDTKLATTWKDRCINHHGSPCRDSNQAVLIAPDWLIDTHDNCVVRGEISMEFVALSYRWGTSVGPGVNRDGLRELQNRGGLSSDFAARLPILRDAMHVVRSINERYLWIDAICIIHDDKDHLAHQLQHMGEIYASAKLTIIAADGDGMTGLPGLQGCSPPRELPNIFSWTKGREIWVRNLPDLGGGKHITSSEYFQRGWTFQEYTLSRRRLIFGNQQIHWACGCGTWHEDLPDTQARPEATQSSSSLRRWPNFGLLDRLLRAYNAMNMTYPEDALPGIAGLLELFSFSFDGGFLFGLPVMCFEAALLWNCQFFYKSFNDFEMEGVERRSRSSRAHSLLPDAELPSWSWIGWKGNNLSLLKEEEDYQVVQAVRSRGAVEKWITISTAQWYCHDLPASDTKYRICSSWHSVSREVPKGWVKEKYSAWRGHEKAEMRSLPFGVIGDFVYRHPKVPNNIYWRPFPVSPDSDPSAPCQMKQGKFLSCRTKRGWFRCLRAKGYSFDVSMDYHLKLIGEENHVCGWVQLWHSDAALPRLLRQASARLHDKSRDDTDTSSDTCSLTDKGSASEQEVVEIVIICERLRSKSYCWVEGKPKWFDKREYRHYYGVLCVEWDNGIAYRKGCGYIKKEVGEQYEFEDIDLILG</sequence>
<dbReference type="PANTHER" id="PTHR33112:SF16">
    <property type="entry name" value="HETEROKARYON INCOMPATIBILITY DOMAIN-CONTAINING PROTEIN"/>
    <property type="match status" value="1"/>
</dbReference>
<dbReference type="OrthoDB" id="5135333at2759"/>
<evidence type="ECO:0000313" key="3">
    <source>
        <dbReference type="Proteomes" id="UP000024376"/>
    </source>
</evidence>
<protein>
    <submittedName>
        <fullName evidence="2">HET-domain-containing protein</fullName>
    </submittedName>
</protein>
<dbReference type="InterPro" id="IPR010730">
    <property type="entry name" value="HET"/>
</dbReference>
<dbReference type="HOGENOM" id="CLU_003953_2_1_1"/>
<dbReference type="Pfam" id="PF06985">
    <property type="entry name" value="HET"/>
    <property type="match status" value="1"/>
</dbReference>
<gene>
    <name evidence="2" type="ORF">M419DRAFT_88468</name>
</gene>
<organism evidence="2 3">
    <name type="scientific">Hypocrea jecorina (strain ATCC 56765 / BCRC 32924 / NRRL 11460 / Rut C-30)</name>
    <name type="common">Trichoderma reesei</name>
    <dbReference type="NCBI Taxonomy" id="1344414"/>
    <lineage>
        <taxon>Eukaryota</taxon>
        <taxon>Fungi</taxon>
        <taxon>Dikarya</taxon>
        <taxon>Ascomycota</taxon>
        <taxon>Pezizomycotina</taxon>
        <taxon>Sordariomycetes</taxon>
        <taxon>Hypocreomycetidae</taxon>
        <taxon>Hypocreales</taxon>
        <taxon>Hypocreaceae</taxon>
        <taxon>Trichoderma</taxon>
    </lineage>
</organism>
<dbReference type="EMBL" id="KI911161">
    <property type="protein sequence ID" value="ETR98657.1"/>
    <property type="molecule type" value="Genomic_DNA"/>
</dbReference>
<proteinExistence type="predicted"/>
<accession>A0A024S0L1</accession>
<dbReference type="KEGG" id="trr:M419DRAFT_88468"/>
<dbReference type="PANTHER" id="PTHR33112">
    <property type="entry name" value="DOMAIN PROTEIN, PUTATIVE-RELATED"/>
    <property type="match status" value="1"/>
</dbReference>
<feature type="domain" description="Heterokaryon incompatibility" evidence="1">
    <location>
        <begin position="93"/>
        <end position="244"/>
    </location>
</feature>
<name>A0A024S0L1_HYPJR</name>